<dbReference type="GO" id="GO:0003676">
    <property type="term" value="F:nucleic acid binding"/>
    <property type="evidence" value="ECO:0007669"/>
    <property type="project" value="InterPro"/>
</dbReference>
<name>A0A0C2CPY2_9BACT</name>
<reference evidence="2 3" key="1">
    <citation type="submission" date="2014-12" db="EMBL/GenBank/DDBJ databases">
        <title>Genome assembly of Enhygromyxa salina DSM 15201.</title>
        <authorList>
            <person name="Sharma G."/>
            <person name="Subramanian S."/>
        </authorList>
    </citation>
    <scope>NUCLEOTIDE SEQUENCE [LARGE SCALE GENOMIC DNA]</scope>
    <source>
        <strain evidence="2 3">DSM 15201</strain>
    </source>
</reference>
<dbReference type="EMBL" id="JMCC02000104">
    <property type="protein sequence ID" value="KIG13221.1"/>
    <property type="molecule type" value="Genomic_DNA"/>
</dbReference>
<dbReference type="InterPro" id="IPR012337">
    <property type="entry name" value="RNaseH-like_sf"/>
</dbReference>
<comment type="caution">
    <text evidence="2">The sequence shown here is derived from an EMBL/GenBank/DDBJ whole genome shotgun (WGS) entry which is preliminary data.</text>
</comment>
<organism evidence="2 3">
    <name type="scientific">Enhygromyxa salina</name>
    <dbReference type="NCBI Taxonomy" id="215803"/>
    <lineage>
        <taxon>Bacteria</taxon>
        <taxon>Pseudomonadati</taxon>
        <taxon>Myxococcota</taxon>
        <taxon>Polyangia</taxon>
        <taxon>Nannocystales</taxon>
        <taxon>Nannocystaceae</taxon>
        <taxon>Enhygromyxa</taxon>
    </lineage>
</organism>
<proteinExistence type="predicted"/>
<evidence type="ECO:0000259" key="1">
    <source>
        <dbReference type="Pfam" id="PF10108"/>
    </source>
</evidence>
<dbReference type="InterPro" id="IPR019288">
    <property type="entry name" value="3'-5'_exonuclease_PolB-like"/>
</dbReference>
<gene>
    <name evidence="2" type="ORF">DB30_00444</name>
</gene>
<evidence type="ECO:0000313" key="2">
    <source>
        <dbReference type="EMBL" id="KIG13221.1"/>
    </source>
</evidence>
<dbReference type="SUPFAM" id="SSF53098">
    <property type="entry name" value="Ribonuclease H-like"/>
    <property type="match status" value="1"/>
</dbReference>
<dbReference type="Proteomes" id="UP000031599">
    <property type="component" value="Unassembled WGS sequence"/>
</dbReference>
<feature type="domain" description="Predicted 3'-5' exonuclease PolB-like" evidence="1">
    <location>
        <begin position="200"/>
        <end position="330"/>
    </location>
</feature>
<dbReference type="Gene3D" id="3.30.420.10">
    <property type="entry name" value="Ribonuclease H-like superfamily/Ribonuclease H"/>
    <property type="match status" value="1"/>
</dbReference>
<protein>
    <recommendedName>
        <fullName evidence="1">Predicted 3'-5' exonuclease PolB-like domain-containing protein</fullName>
    </recommendedName>
</protein>
<evidence type="ECO:0000313" key="3">
    <source>
        <dbReference type="Proteomes" id="UP000031599"/>
    </source>
</evidence>
<sequence>MGTVATAFVAVRSIRHGLSRSGDGYYDLVVTDATAKLAGKIWGDTRAYKEATVADPPGDPATAVKPGAIVKLLFTVASYRDALQLTVTRIRVVDQDDPCQPEAIWGPGWELVEGLRCETLVFDIETVPAIDLGAVPEAVTKAVSRAAERNDGDAGKVMSLSPYYGKVVSLAFGDADTDTDTVTTLVVPPQGREQDPLPDGVRAMTEAELLRSFWHLADAAELVVSFNGRGFDVPFLVTRSLILGVPARVDLVSSPFSLRPHLDLYRVLGHGRSSLGGASLDVICWALGVESPKGELDGSMVAPTYARGDIEAIAAYNAADVRATAAVFRHLREHLLPFRNDW</sequence>
<dbReference type="InterPro" id="IPR036397">
    <property type="entry name" value="RNaseH_sf"/>
</dbReference>
<dbReference type="Pfam" id="PF10108">
    <property type="entry name" value="DNA_pol_B_exo2"/>
    <property type="match status" value="1"/>
</dbReference>
<dbReference type="AlphaFoldDB" id="A0A0C2CPY2"/>
<accession>A0A0C2CPY2</accession>